<feature type="domain" description="Thiamine pyrophosphate enzyme TPP-binding" evidence="5">
    <location>
        <begin position="382"/>
        <end position="528"/>
    </location>
</feature>
<dbReference type="InterPro" id="IPR000399">
    <property type="entry name" value="TPP-bd_CS"/>
</dbReference>
<feature type="domain" description="Thiamine pyrophosphate enzyme N-terminal TPP-binding" evidence="6">
    <location>
        <begin position="4"/>
        <end position="116"/>
    </location>
</feature>
<dbReference type="EMBL" id="SOPW01000013">
    <property type="protein sequence ID" value="TFB18498.1"/>
    <property type="molecule type" value="Genomic_DNA"/>
</dbReference>
<name>A0A4Y8IF14_9BACI</name>
<dbReference type="Pfam" id="PF02776">
    <property type="entry name" value="TPP_enzyme_N"/>
    <property type="match status" value="1"/>
</dbReference>
<dbReference type="Gene3D" id="3.40.50.970">
    <property type="match status" value="2"/>
</dbReference>
<feature type="domain" description="Thiamine pyrophosphate enzyme central" evidence="4">
    <location>
        <begin position="190"/>
        <end position="323"/>
    </location>
</feature>
<dbReference type="InterPro" id="IPR029061">
    <property type="entry name" value="THDP-binding"/>
</dbReference>
<proteinExistence type="inferred from homology"/>
<dbReference type="Pfam" id="PF02775">
    <property type="entry name" value="TPP_enzyme_C"/>
    <property type="match status" value="1"/>
</dbReference>
<keyword evidence="8" id="KW-1185">Reference proteome</keyword>
<sequence>MGRMRTANLIVKMLEHEGVEYIFGVPGEENLDIMDALLDSKIEFIVTRHETGAAFIAGTYGRLTGKPGVCLSTLGPGATNLLTGVANANMDRSPIVAITGQAGLDRQHKESHQYYDLISMYAPVTKWNAAIKSREIISEVIRKAFHVASGEKPGATHIDIPEDIAAIDVEEQPPLFKVEHQLSEAGDEVIEKVKDEITNAKNPLILAGNGITRGNASKQLITLVEKYSIPVTHTFMGKGALPWTHELSLFTAGLGGKDYITCGFENADLIITIGFDMAEYPPVNWNPTGDKVILHIDTTEAETDSHYPVNLNVIGDIASNLEKITDSLPERKEISPWISRLRKNMLDELKEYENDTEFPLKPQRIISDLRSVMGEDDIVLSDVGAHKMWLARMYHCYQPNTMLISNGLASMGIALPAAIGAKLVYPDRKIVAVCGDGGFQMTSAELETAVRLKLPIVILLWRDDGYGLIEWKQMKAFNRASHIKFGNPDFVKLAESYGAKAFRINKTEELKPVLQQALKLDQPVLIDCPVDYGENLKLTKRLGELIC</sequence>
<comment type="similarity">
    <text evidence="1 3">Belongs to the TPP enzyme family.</text>
</comment>
<dbReference type="InterPro" id="IPR011766">
    <property type="entry name" value="TPP_enzyme_TPP-bd"/>
</dbReference>
<dbReference type="FunFam" id="3.40.50.970:FF:000007">
    <property type="entry name" value="Acetolactate synthase"/>
    <property type="match status" value="1"/>
</dbReference>
<dbReference type="SUPFAM" id="SSF52467">
    <property type="entry name" value="DHS-like NAD/FAD-binding domain"/>
    <property type="match status" value="1"/>
</dbReference>
<dbReference type="InterPro" id="IPR045229">
    <property type="entry name" value="TPP_enz"/>
</dbReference>
<evidence type="ECO:0000256" key="3">
    <source>
        <dbReference type="RuleBase" id="RU362132"/>
    </source>
</evidence>
<organism evidence="7 8">
    <name type="scientific">Filobacillus milosensis</name>
    <dbReference type="NCBI Taxonomy" id="94137"/>
    <lineage>
        <taxon>Bacteria</taxon>
        <taxon>Bacillati</taxon>
        <taxon>Bacillota</taxon>
        <taxon>Bacilli</taxon>
        <taxon>Bacillales</taxon>
        <taxon>Bacillaceae</taxon>
        <taxon>Filobacillus</taxon>
    </lineage>
</organism>
<keyword evidence="2 3" id="KW-0786">Thiamine pyrophosphate</keyword>
<dbReference type="GO" id="GO:0000287">
    <property type="term" value="F:magnesium ion binding"/>
    <property type="evidence" value="ECO:0007669"/>
    <property type="project" value="InterPro"/>
</dbReference>
<evidence type="ECO:0000259" key="4">
    <source>
        <dbReference type="Pfam" id="PF00205"/>
    </source>
</evidence>
<protein>
    <submittedName>
        <fullName evidence="7">Acetolactate synthase large subunit</fullName>
    </submittedName>
</protein>
<dbReference type="NCBIfam" id="NF006378">
    <property type="entry name" value="PRK08617.1"/>
    <property type="match status" value="1"/>
</dbReference>
<dbReference type="GO" id="GO:0050660">
    <property type="term" value="F:flavin adenine dinucleotide binding"/>
    <property type="evidence" value="ECO:0007669"/>
    <property type="project" value="TreeGrafter"/>
</dbReference>
<dbReference type="GO" id="GO:0030976">
    <property type="term" value="F:thiamine pyrophosphate binding"/>
    <property type="evidence" value="ECO:0007669"/>
    <property type="project" value="InterPro"/>
</dbReference>
<dbReference type="PANTHER" id="PTHR18968">
    <property type="entry name" value="THIAMINE PYROPHOSPHATE ENZYMES"/>
    <property type="match status" value="1"/>
</dbReference>
<evidence type="ECO:0000259" key="6">
    <source>
        <dbReference type="Pfam" id="PF02776"/>
    </source>
</evidence>
<dbReference type="Gene3D" id="3.40.50.1220">
    <property type="entry name" value="TPP-binding domain"/>
    <property type="match status" value="1"/>
</dbReference>
<dbReference type="GO" id="GO:0003984">
    <property type="term" value="F:acetolactate synthase activity"/>
    <property type="evidence" value="ECO:0007669"/>
    <property type="project" value="TreeGrafter"/>
</dbReference>
<evidence type="ECO:0000256" key="2">
    <source>
        <dbReference type="ARBA" id="ARBA00023052"/>
    </source>
</evidence>
<dbReference type="CDD" id="cd02010">
    <property type="entry name" value="TPP_ALS"/>
    <property type="match status" value="1"/>
</dbReference>
<dbReference type="PANTHER" id="PTHR18968:SF129">
    <property type="entry name" value="ACETOLACTATE SYNTHASE"/>
    <property type="match status" value="1"/>
</dbReference>
<evidence type="ECO:0000256" key="1">
    <source>
        <dbReference type="ARBA" id="ARBA00007812"/>
    </source>
</evidence>
<evidence type="ECO:0000259" key="5">
    <source>
        <dbReference type="Pfam" id="PF02775"/>
    </source>
</evidence>
<dbReference type="Proteomes" id="UP000297975">
    <property type="component" value="Unassembled WGS sequence"/>
</dbReference>
<dbReference type="AlphaFoldDB" id="A0A4Y8IF14"/>
<dbReference type="InterPro" id="IPR012001">
    <property type="entry name" value="Thiamin_PyroP_enz_TPP-bd_dom"/>
</dbReference>
<reference evidence="7 8" key="1">
    <citation type="submission" date="2019-03" db="EMBL/GenBank/DDBJ databases">
        <authorList>
            <person name="He R.-H."/>
        </authorList>
    </citation>
    <scope>NUCLEOTIDE SEQUENCE [LARGE SCALE GENOMIC DNA]</scope>
    <source>
        <strain evidence="8">SH 714</strain>
    </source>
</reference>
<evidence type="ECO:0000313" key="8">
    <source>
        <dbReference type="Proteomes" id="UP000297975"/>
    </source>
</evidence>
<dbReference type="SUPFAM" id="SSF52518">
    <property type="entry name" value="Thiamin diphosphate-binding fold (THDP-binding)"/>
    <property type="match status" value="2"/>
</dbReference>
<gene>
    <name evidence="7" type="ORF">E3U55_11940</name>
</gene>
<dbReference type="NCBIfam" id="NF006187">
    <property type="entry name" value="PRK08322.1"/>
    <property type="match status" value="1"/>
</dbReference>
<dbReference type="Pfam" id="PF00205">
    <property type="entry name" value="TPP_enzyme_M"/>
    <property type="match status" value="1"/>
</dbReference>
<dbReference type="GO" id="GO:0009099">
    <property type="term" value="P:L-valine biosynthetic process"/>
    <property type="evidence" value="ECO:0007669"/>
    <property type="project" value="TreeGrafter"/>
</dbReference>
<dbReference type="OrthoDB" id="4494979at2"/>
<evidence type="ECO:0000313" key="7">
    <source>
        <dbReference type="EMBL" id="TFB18498.1"/>
    </source>
</evidence>
<comment type="caution">
    <text evidence="7">The sequence shown here is derived from an EMBL/GenBank/DDBJ whole genome shotgun (WGS) entry which is preliminary data.</text>
</comment>
<dbReference type="InterPro" id="IPR029035">
    <property type="entry name" value="DHS-like_NAD/FAD-binding_dom"/>
</dbReference>
<dbReference type="CDD" id="cd07035">
    <property type="entry name" value="TPP_PYR_POX_like"/>
    <property type="match status" value="1"/>
</dbReference>
<dbReference type="PROSITE" id="PS00187">
    <property type="entry name" value="TPP_ENZYMES"/>
    <property type="match status" value="1"/>
</dbReference>
<accession>A0A4Y8IF14</accession>
<dbReference type="InterPro" id="IPR012000">
    <property type="entry name" value="Thiamin_PyroP_enz_cen_dom"/>
</dbReference>
<dbReference type="GO" id="GO:0009097">
    <property type="term" value="P:isoleucine biosynthetic process"/>
    <property type="evidence" value="ECO:0007669"/>
    <property type="project" value="TreeGrafter"/>
</dbReference>
<dbReference type="GO" id="GO:0005948">
    <property type="term" value="C:acetolactate synthase complex"/>
    <property type="evidence" value="ECO:0007669"/>
    <property type="project" value="TreeGrafter"/>
</dbReference>